<reference evidence="3 4" key="1">
    <citation type="journal article" date="2019" name="Environ. Microbiol.">
        <title>Species interactions and distinct microbial communities in high Arctic permafrost affected cryosols are associated with the CH4 and CO2 gas fluxes.</title>
        <authorList>
            <person name="Altshuler I."/>
            <person name="Hamel J."/>
            <person name="Turney S."/>
            <person name="Magnuson E."/>
            <person name="Levesque R."/>
            <person name="Greer C."/>
            <person name="Whyte L.G."/>
        </authorList>
    </citation>
    <scope>NUCLEOTIDE SEQUENCE [LARGE SCALE GENOMIC DNA]</scope>
    <source>
        <strain evidence="3 4">S9.3B</strain>
    </source>
</reference>
<evidence type="ECO:0000313" key="4">
    <source>
        <dbReference type="Proteomes" id="UP000317078"/>
    </source>
</evidence>
<gene>
    <name evidence="3" type="ORF">EAH89_22100</name>
</gene>
<accession>A0A502FII3</accession>
<dbReference type="Proteomes" id="UP000317078">
    <property type="component" value="Unassembled WGS sequence"/>
</dbReference>
<organism evidence="3 4">
    <name type="scientific">Muricoccus nepalensis</name>
    <dbReference type="NCBI Taxonomy" id="1854500"/>
    <lineage>
        <taxon>Bacteria</taxon>
        <taxon>Pseudomonadati</taxon>
        <taxon>Pseudomonadota</taxon>
        <taxon>Alphaproteobacteria</taxon>
        <taxon>Acetobacterales</taxon>
        <taxon>Roseomonadaceae</taxon>
        <taxon>Muricoccus</taxon>
    </lineage>
</organism>
<feature type="domain" description="ChrR-like cupin" evidence="2">
    <location>
        <begin position="25"/>
        <end position="110"/>
    </location>
</feature>
<comment type="caution">
    <text evidence="3">The sequence shown here is derived from an EMBL/GenBank/DDBJ whole genome shotgun (WGS) entry which is preliminary data.</text>
</comment>
<dbReference type="AlphaFoldDB" id="A0A502FII3"/>
<dbReference type="RefSeq" id="WP_140885896.1">
    <property type="nucleotide sequence ID" value="NZ_RCZP01000030.1"/>
</dbReference>
<evidence type="ECO:0000256" key="1">
    <source>
        <dbReference type="SAM" id="MobiDB-lite"/>
    </source>
</evidence>
<dbReference type="InterPro" id="IPR025979">
    <property type="entry name" value="ChrR-like_cupin_dom"/>
</dbReference>
<name>A0A502FII3_9PROT</name>
<keyword evidence="4" id="KW-1185">Reference proteome</keyword>
<feature type="compositionally biased region" description="Gly residues" evidence="1">
    <location>
        <begin position="134"/>
        <end position="146"/>
    </location>
</feature>
<dbReference type="InterPro" id="IPR014710">
    <property type="entry name" value="RmlC-like_jellyroll"/>
</dbReference>
<dbReference type="Gene3D" id="2.60.120.10">
    <property type="entry name" value="Jelly Rolls"/>
    <property type="match status" value="1"/>
</dbReference>
<proteinExistence type="predicted"/>
<dbReference type="OrthoDB" id="118611at2"/>
<feature type="region of interest" description="Disordered" evidence="1">
    <location>
        <begin position="113"/>
        <end position="181"/>
    </location>
</feature>
<sequence>MADSGLRMARPGEAVPFEIPGATGAFKIQILNEDRSKGVVTSIVHLPAGGVIPAHYHDAGSEMHYVIEGDLTEAGEPMAVGAFLTHAKGVVHGPHESKGGAKVLTVQTWQSEGGSFDFRPAEGGQSGASQSGAPQGGSASGTGPAGGSSSPPGPGGASSSTNADAETQEEAAEDHKNKGYS</sequence>
<dbReference type="Pfam" id="PF12973">
    <property type="entry name" value="Cupin_7"/>
    <property type="match status" value="1"/>
</dbReference>
<protein>
    <submittedName>
        <fullName evidence="3">Cupin domain-containing protein</fullName>
    </submittedName>
</protein>
<dbReference type="SUPFAM" id="SSF51182">
    <property type="entry name" value="RmlC-like cupins"/>
    <property type="match status" value="1"/>
</dbReference>
<dbReference type="InterPro" id="IPR011051">
    <property type="entry name" value="RmlC_Cupin_sf"/>
</dbReference>
<dbReference type="EMBL" id="RCZP01000030">
    <property type="protein sequence ID" value="TPG49245.1"/>
    <property type="molecule type" value="Genomic_DNA"/>
</dbReference>
<evidence type="ECO:0000313" key="3">
    <source>
        <dbReference type="EMBL" id="TPG49245.1"/>
    </source>
</evidence>
<evidence type="ECO:0000259" key="2">
    <source>
        <dbReference type="Pfam" id="PF12973"/>
    </source>
</evidence>